<evidence type="ECO:0000256" key="2">
    <source>
        <dbReference type="ARBA" id="ARBA00006706"/>
    </source>
</evidence>
<dbReference type="PROSITE" id="PS00444">
    <property type="entry name" value="POLYPRENYL_SYNTHASE_2"/>
    <property type="match status" value="1"/>
</dbReference>
<evidence type="ECO:0000256" key="6">
    <source>
        <dbReference type="RuleBase" id="RU004466"/>
    </source>
</evidence>
<dbReference type="PANTHER" id="PTHR12001:SF85">
    <property type="entry name" value="SHORT CHAIN ISOPRENYL DIPHOSPHATE SYNTHASE"/>
    <property type="match status" value="1"/>
</dbReference>
<dbReference type="Proteomes" id="UP000320390">
    <property type="component" value="Chromosome"/>
</dbReference>
<evidence type="ECO:0000256" key="1">
    <source>
        <dbReference type="ARBA" id="ARBA00001946"/>
    </source>
</evidence>
<dbReference type="EMBL" id="CP036434">
    <property type="protein sequence ID" value="QDV05931.1"/>
    <property type="molecule type" value="Genomic_DNA"/>
</dbReference>
<dbReference type="InterPro" id="IPR000092">
    <property type="entry name" value="Polyprenyl_synt"/>
</dbReference>
<evidence type="ECO:0000256" key="4">
    <source>
        <dbReference type="ARBA" id="ARBA00022723"/>
    </source>
</evidence>
<gene>
    <name evidence="7" type="ORF">Poly30_14340</name>
</gene>
<dbReference type="SUPFAM" id="SSF48576">
    <property type="entry name" value="Terpenoid synthases"/>
    <property type="match status" value="1"/>
</dbReference>
<proteinExistence type="inferred from homology"/>
<reference evidence="7 8" key="1">
    <citation type="submission" date="2019-02" db="EMBL/GenBank/DDBJ databases">
        <title>Deep-cultivation of Planctomycetes and their phenomic and genomic characterization uncovers novel biology.</title>
        <authorList>
            <person name="Wiegand S."/>
            <person name="Jogler M."/>
            <person name="Boedeker C."/>
            <person name="Pinto D."/>
            <person name="Vollmers J."/>
            <person name="Rivas-Marin E."/>
            <person name="Kohn T."/>
            <person name="Peeters S.H."/>
            <person name="Heuer A."/>
            <person name="Rast P."/>
            <person name="Oberbeckmann S."/>
            <person name="Bunk B."/>
            <person name="Jeske O."/>
            <person name="Meyerdierks A."/>
            <person name="Storesund J.E."/>
            <person name="Kallscheuer N."/>
            <person name="Luecker S."/>
            <person name="Lage O.M."/>
            <person name="Pohl T."/>
            <person name="Merkel B.J."/>
            <person name="Hornburger P."/>
            <person name="Mueller R.-W."/>
            <person name="Bruemmer F."/>
            <person name="Labrenz M."/>
            <person name="Spormann A.M."/>
            <person name="Op den Camp H."/>
            <person name="Overmann J."/>
            <person name="Amann R."/>
            <person name="Jetten M.S.M."/>
            <person name="Mascher T."/>
            <person name="Medema M.H."/>
            <person name="Devos D.P."/>
            <person name="Kaster A.-K."/>
            <person name="Ovreas L."/>
            <person name="Rohde M."/>
            <person name="Galperin M.Y."/>
            <person name="Jogler C."/>
        </authorList>
    </citation>
    <scope>NUCLEOTIDE SEQUENCE [LARGE SCALE GENOMIC DNA]</scope>
    <source>
        <strain evidence="7 8">Poly30</strain>
    </source>
</reference>
<evidence type="ECO:0000313" key="8">
    <source>
        <dbReference type="Proteomes" id="UP000320390"/>
    </source>
</evidence>
<keyword evidence="8" id="KW-1185">Reference proteome</keyword>
<evidence type="ECO:0000313" key="7">
    <source>
        <dbReference type="EMBL" id="QDV05931.1"/>
    </source>
</evidence>
<name>A0A518EPC4_9BACT</name>
<dbReference type="PROSITE" id="PS00723">
    <property type="entry name" value="POLYPRENYL_SYNTHASE_1"/>
    <property type="match status" value="1"/>
</dbReference>
<comment type="cofactor">
    <cofactor evidence="1">
        <name>Mg(2+)</name>
        <dbReference type="ChEBI" id="CHEBI:18420"/>
    </cofactor>
</comment>
<dbReference type="AlphaFoldDB" id="A0A518EPC4"/>
<dbReference type="OrthoDB" id="9805316at2"/>
<accession>A0A518EPC4</accession>
<evidence type="ECO:0000256" key="5">
    <source>
        <dbReference type="ARBA" id="ARBA00022842"/>
    </source>
</evidence>
<dbReference type="PANTHER" id="PTHR12001">
    <property type="entry name" value="GERANYLGERANYL PYROPHOSPHATE SYNTHASE"/>
    <property type="match status" value="1"/>
</dbReference>
<sequence>MRSIQRTSHENELRAVPSLGAWRTVSGRAEELERGLLRAVEGLGCLEEAGRHHLLGGGKRLRGRLSLAAGMGLGCAFSDSLPIAIAVELLHNASLVHDDLQDGDRERRGELAVWAAYDRSTALLLGDALIARAFGSLADVPSAQLGPMLRTLASCVAGLARGQGSDGTQQLAIEWTIPAYEELAREKTGLLFALPPALVCTHLHGPGPMAQAASEAFALLGVAFQIYDDLADVTGAKGRAAGSDLRDKRLSAVVLHTRLALAAERAPRPRSTALDGILEGHFDRMPFEEQAERIVAGPGIEATLRHQEDVLERAVTAGRVLPEGLRDVLEDIAEEVRDTTRGLLFRDRFASADAALSQQQV</sequence>
<dbReference type="Gene3D" id="1.10.600.10">
    <property type="entry name" value="Farnesyl Diphosphate Synthase"/>
    <property type="match status" value="1"/>
</dbReference>
<keyword evidence="3 6" id="KW-0808">Transferase</keyword>
<evidence type="ECO:0000256" key="3">
    <source>
        <dbReference type="ARBA" id="ARBA00022679"/>
    </source>
</evidence>
<dbReference type="GO" id="GO:0008299">
    <property type="term" value="P:isoprenoid biosynthetic process"/>
    <property type="evidence" value="ECO:0007669"/>
    <property type="project" value="InterPro"/>
</dbReference>
<dbReference type="InterPro" id="IPR008949">
    <property type="entry name" value="Isoprenoid_synthase_dom_sf"/>
</dbReference>
<keyword evidence="4" id="KW-0479">Metal-binding</keyword>
<keyword evidence="5" id="KW-0460">Magnesium</keyword>
<dbReference type="GO" id="GO:0046872">
    <property type="term" value="F:metal ion binding"/>
    <property type="evidence" value="ECO:0007669"/>
    <property type="project" value="UniProtKB-KW"/>
</dbReference>
<dbReference type="GO" id="GO:0004337">
    <property type="term" value="F:(2E,6E)-farnesyl diphosphate synthase activity"/>
    <property type="evidence" value="ECO:0007669"/>
    <property type="project" value="UniProtKB-EC"/>
</dbReference>
<organism evidence="7 8">
    <name type="scientific">Saltatorellus ferox</name>
    <dbReference type="NCBI Taxonomy" id="2528018"/>
    <lineage>
        <taxon>Bacteria</taxon>
        <taxon>Pseudomonadati</taxon>
        <taxon>Planctomycetota</taxon>
        <taxon>Planctomycetia</taxon>
        <taxon>Planctomycetia incertae sedis</taxon>
        <taxon>Saltatorellus</taxon>
    </lineage>
</organism>
<dbReference type="RefSeq" id="WP_145195652.1">
    <property type="nucleotide sequence ID" value="NZ_CP036434.1"/>
</dbReference>
<protein>
    <submittedName>
        <fullName evidence="7">(2E,6E)-farnesyl diphosphate synthase</fullName>
        <ecNumber evidence="7">2.5.1.10</ecNumber>
    </submittedName>
</protein>
<dbReference type="EC" id="2.5.1.10" evidence="7"/>
<dbReference type="SFLD" id="SFLDS00005">
    <property type="entry name" value="Isoprenoid_Synthase_Type_I"/>
    <property type="match status" value="1"/>
</dbReference>
<dbReference type="CDD" id="cd00685">
    <property type="entry name" value="Trans_IPPS_HT"/>
    <property type="match status" value="1"/>
</dbReference>
<comment type="similarity">
    <text evidence="2 6">Belongs to the FPP/GGPP synthase family.</text>
</comment>
<dbReference type="Pfam" id="PF00348">
    <property type="entry name" value="polyprenyl_synt"/>
    <property type="match status" value="1"/>
</dbReference>
<dbReference type="InterPro" id="IPR033749">
    <property type="entry name" value="Polyprenyl_synt_CS"/>
</dbReference>